<sequence>MAKKEHLHVIPTLVFFNCIITFTITFVIAVQLNHVTPAFPYISDTGDLAPESCIFSQLLNITSILMALCVFVRHLQVEKFATFTSKISQRLSWNNIATYVGYMSCFGLSMVANFQVGNLWQLHYIGAMLCFVGGTAYFVCQTIFSYHMAKMNNTSYLFWVRCILCSFSIITCVSALVPGVISGNYFDGKDSRHWLPSDGGYLWHLLSTSSEWLLAFTQSILVLTFLPEFRKLNIYSPVLIIEGINKEPMSPTFKKRLSTVLYE</sequence>
<dbReference type="EnsemblMetazoa" id="XM_024227542.1">
    <property type="protein sequence ID" value="XP_024083310.1"/>
    <property type="gene ID" value="LOC106667798"/>
</dbReference>
<feature type="transmembrane region" description="Helical" evidence="6">
    <location>
        <begin position="96"/>
        <end position="116"/>
    </location>
</feature>
<accession>A0A8I6SLA9</accession>
<name>A0A8I6SLA9_CIMLE</name>
<evidence type="ECO:0000256" key="2">
    <source>
        <dbReference type="ARBA" id="ARBA00006565"/>
    </source>
</evidence>
<dbReference type="KEGG" id="clec:106667798"/>
<dbReference type="InterPro" id="IPR019402">
    <property type="entry name" value="CWH43_N"/>
</dbReference>
<dbReference type="InterPro" id="IPR050911">
    <property type="entry name" value="DRAM/TMEM150_Autophagy_Mod"/>
</dbReference>
<organism evidence="8 9">
    <name type="scientific">Cimex lectularius</name>
    <name type="common">Bed bug</name>
    <name type="synonym">Acanthia lectularia</name>
    <dbReference type="NCBI Taxonomy" id="79782"/>
    <lineage>
        <taxon>Eukaryota</taxon>
        <taxon>Metazoa</taxon>
        <taxon>Ecdysozoa</taxon>
        <taxon>Arthropoda</taxon>
        <taxon>Hexapoda</taxon>
        <taxon>Insecta</taxon>
        <taxon>Pterygota</taxon>
        <taxon>Neoptera</taxon>
        <taxon>Paraneoptera</taxon>
        <taxon>Hemiptera</taxon>
        <taxon>Heteroptera</taxon>
        <taxon>Panheteroptera</taxon>
        <taxon>Cimicomorpha</taxon>
        <taxon>Cimicidae</taxon>
        <taxon>Cimex</taxon>
    </lineage>
</organism>
<comment type="subcellular location">
    <subcellularLocation>
        <location evidence="1">Endomembrane system</location>
        <topology evidence="1">Multi-pass membrane protein</topology>
    </subcellularLocation>
</comment>
<evidence type="ECO:0000256" key="3">
    <source>
        <dbReference type="ARBA" id="ARBA00022692"/>
    </source>
</evidence>
<dbReference type="GO" id="GO:0012505">
    <property type="term" value="C:endomembrane system"/>
    <property type="evidence" value="ECO:0007669"/>
    <property type="project" value="UniProtKB-SubCell"/>
</dbReference>
<evidence type="ECO:0000256" key="4">
    <source>
        <dbReference type="ARBA" id="ARBA00022989"/>
    </source>
</evidence>
<dbReference type="Proteomes" id="UP000494040">
    <property type="component" value="Unassembled WGS sequence"/>
</dbReference>
<dbReference type="GeneID" id="106667798"/>
<evidence type="ECO:0000256" key="1">
    <source>
        <dbReference type="ARBA" id="ARBA00004127"/>
    </source>
</evidence>
<dbReference type="OMA" id="CVYIRHR"/>
<feature type="transmembrane region" description="Helical" evidence="6">
    <location>
        <begin position="201"/>
        <end position="226"/>
    </location>
</feature>
<feature type="transmembrane region" description="Helical" evidence="6">
    <location>
        <begin position="156"/>
        <end position="181"/>
    </location>
</feature>
<dbReference type="AlphaFoldDB" id="A0A8I6SLA9"/>
<evidence type="ECO:0000259" key="7">
    <source>
        <dbReference type="Pfam" id="PF10277"/>
    </source>
</evidence>
<comment type="similarity">
    <text evidence="2">Belongs to the DRAM/TMEM150 family.</text>
</comment>
<evidence type="ECO:0000313" key="8">
    <source>
        <dbReference type="EnsemblMetazoa" id="XP_024083310.1"/>
    </source>
</evidence>
<protein>
    <recommendedName>
        <fullName evidence="7">CWH43-like N-terminal domain-containing protein</fullName>
    </recommendedName>
</protein>
<evidence type="ECO:0000256" key="5">
    <source>
        <dbReference type="ARBA" id="ARBA00023136"/>
    </source>
</evidence>
<dbReference type="PANTHER" id="PTHR21324">
    <property type="entry name" value="FASTING-INDUCIBLE INTEGRAL MEMBRANE PROTEIN TM6P1-RELATED"/>
    <property type="match status" value="1"/>
</dbReference>
<feature type="transmembrane region" description="Helical" evidence="6">
    <location>
        <begin position="122"/>
        <end position="144"/>
    </location>
</feature>
<keyword evidence="9" id="KW-1185">Reference proteome</keyword>
<feature type="transmembrane region" description="Helical" evidence="6">
    <location>
        <begin position="12"/>
        <end position="34"/>
    </location>
</feature>
<feature type="transmembrane region" description="Helical" evidence="6">
    <location>
        <begin position="54"/>
        <end position="75"/>
    </location>
</feature>
<proteinExistence type="inferred from homology"/>
<feature type="domain" description="CWH43-like N-terminal" evidence="7">
    <location>
        <begin position="8"/>
        <end position="231"/>
    </location>
</feature>
<reference evidence="8" key="1">
    <citation type="submission" date="2022-01" db="UniProtKB">
        <authorList>
            <consortium name="EnsemblMetazoa"/>
        </authorList>
    </citation>
    <scope>IDENTIFICATION</scope>
</reference>
<dbReference type="RefSeq" id="XP_024083310.1">
    <property type="nucleotide sequence ID" value="XM_024227542.1"/>
</dbReference>
<keyword evidence="4 6" id="KW-1133">Transmembrane helix</keyword>
<dbReference type="Pfam" id="PF10277">
    <property type="entry name" value="Frag1"/>
    <property type="match status" value="1"/>
</dbReference>
<keyword evidence="3 6" id="KW-0812">Transmembrane</keyword>
<dbReference type="OrthoDB" id="191706at2759"/>
<evidence type="ECO:0000256" key="6">
    <source>
        <dbReference type="SAM" id="Phobius"/>
    </source>
</evidence>
<evidence type="ECO:0000313" key="9">
    <source>
        <dbReference type="Proteomes" id="UP000494040"/>
    </source>
</evidence>
<dbReference type="PANTHER" id="PTHR21324:SF2">
    <property type="entry name" value="EG:22E5.9 PROTEIN"/>
    <property type="match status" value="1"/>
</dbReference>
<keyword evidence="5 6" id="KW-0472">Membrane</keyword>